<feature type="region of interest" description="Disordered" evidence="1">
    <location>
        <begin position="91"/>
        <end position="147"/>
    </location>
</feature>
<accession>A0A9W9CK04</accession>
<dbReference type="EMBL" id="JAPEUY010000014">
    <property type="protein sequence ID" value="KAJ4366346.1"/>
    <property type="molecule type" value="Genomic_DNA"/>
</dbReference>
<protein>
    <submittedName>
        <fullName evidence="2">Uncharacterized protein</fullName>
    </submittedName>
</protein>
<evidence type="ECO:0000256" key="1">
    <source>
        <dbReference type="SAM" id="MobiDB-lite"/>
    </source>
</evidence>
<gene>
    <name evidence="2" type="ORF">N0V83_007982</name>
</gene>
<keyword evidence="3" id="KW-1185">Reference proteome</keyword>
<dbReference type="AlphaFoldDB" id="A0A9W9CK04"/>
<reference evidence="2" key="1">
    <citation type="submission" date="2022-10" db="EMBL/GenBank/DDBJ databases">
        <title>Tapping the CABI collections for fungal endophytes: first genome assemblies for Collariella, Neodidymelliopsis, Ascochyta clinopodiicola, Didymella pomorum, Didymosphaeria variabile, Neocosmospora piperis and Neocucurbitaria cava.</title>
        <authorList>
            <person name="Hill R."/>
        </authorList>
    </citation>
    <scope>NUCLEOTIDE SEQUENCE</scope>
    <source>
        <strain evidence="2">IMI 356814</strain>
    </source>
</reference>
<feature type="compositionally biased region" description="Basic and acidic residues" evidence="1">
    <location>
        <begin position="110"/>
        <end position="122"/>
    </location>
</feature>
<proteinExistence type="predicted"/>
<feature type="compositionally biased region" description="Low complexity" evidence="1">
    <location>
        <begin position="133"/>
        <end position="147"/>
    </location>
</feature>
<dbReference type="OrthoDB" id="6079484at2759"/>
<name>A0A9W9CK04_9PLEO</name>
<feature type="compositionally biased region" description="Basic and acidic residues" evidence="1">
    <location>
        <begin position="91"/>
        <end position="103"/>
    </location>
</feature>
<sequence length="147" mass="16771">MTFGVRWEFGPGDAGTEHNLDFHILKGAPADVILSDEFIFGTNEFIEYDCYLVDEDEDDEETDAYFFAIQIDKSHKTSVPVPEQLREDVYRSTQDDEIDKLPLHEQAAARQKEETRRAEWDVQRNLTFDEGESLPGGTSLGPLTLQV</sequence>
<organism evidence="2 3">
    <name type="scientific">Neocucurbitaria cava</name>
    <dbReference type="NCBI Taxonomy" id="798079"/>
    <lineage>
        <taxon>Eukaryota</taxon>
        <taxon>Fungi</taxon>
        <taxon>Dikarya</taxon>
        <taxon>Ascomycota</taxon>
        <taxon>Pezizomycotina</taxon>
        <taxon>Dothideomycetes</taxon>
        <taxon>Pleosporomycetidae</taxon>
        <taxon>Pleosporales</taxon>
        <taxon>Pleosporineae</taxon>
        <taxon>Cucurbitariaceae</taxon>
        <taxon>Neocucurbitaria</taxon>
    </lineage>
</organism>
<evidence type="ECO:0000313" key="3">
    <source>
        <dbReference type="Proteomes" id="UP001140560"/>
    </source>
</evidence>
<evidence type="ECO:0000313" key="2">
    <source>
        <dbReference type="EMBL" id="KAJ4366346.1"/>
    </source>
</evidence>
<comment type="caution">
    <text evidence="2">The sequence shown here is derived from an EMBL/GenBank/DDBJ whole genome shotgun (WGS) entry which is preliminary data.</text>
</comment>
<dbReference type="Proteomes" id="UP001140560">
    <property type="component" value="Unassembled WGS sequence"/>
</dbReference>